<feature type="non-terminal residue" evidence="1">
    <location>
        <position position="122"/>
    </location>
</feature>
<dbReference type="InterPro" id="IPR036691">
    <property type="entry name" value="Endo/exonu/phosph_ase_sf"/>
</dbReference>
<name>A0AAV7IB82_COTGL</name>
<reference evidence="1 2" key="1">
    <citation type="journal article" date="2021" name="J. Hered.">
        <title>A chromosome-level genome assembly of the parasitoid wasp, Cotesia glomerata (Hymenoptera: Braconidae).</title>
        <authorList>
            <person name="Pinto B.J."/>
            <person name="Weis J.J."/>
            <person name="Gamble T."/>
            <person name="Ode P.J."/>
            <person name="Paul R."/>
            <person name="Zaspel J.M."/>
        </authorList>
    </citation>
    <scope>NUCLEOTIDE SEQUENCE [LARGE SCALE GENOMIC DNA]</scope>
    <source>
        <strain evidence="1">CgM1</strain>
    </source>
</reference>
<dbReference type="EMBL" id="JAHXZJ010001864">
    <property type="protein sequence ID" value="KAH0549586.1"/>
    <property type="molecule type" value="Genomic_DNA"/>
</dbReference>
<keyword evidence="2" id="KW-1185">Reference proteome</keyword>
<comment type="caution">
    <text evidence="1">The sequence shown here is derived from an EMBL/GenBank/DDBJ whole genome shotgun (WGS) entry which is preliminary data.</text>
</comment>
<organism evidence="1 2">
    <name type="scientific">Cotesia glomerata</name>
    <name type="common">Lepidopteran parasitic wasp</name>
    <name type="synonym">Apanteles glomeratus</name>
    <dbReference type="NCBI Taxonomy" id="32391"/>
    <lineage>
        <taxon>Eukaryota</taxon>
        <taxon>Metazoa</taxon>
        <taxon>Ecdysozoa</taxon>
        <taxon>Arthropoda</taxon>
        <taxon>Hexapoda</taxon>
        <taxon>Insecta</taxon>
        <taxon>Pterygota</taxon>
        <taxon>Neoptera</taxon>
        <taxon>Endopterygota</taxon>
        <taxon>Hymenoptera</taxon>
        <taxon>Apocrita</taxon>
        <taxon>Ichneumonoidea</taxon>
        <taxon>Braconidae</taxon>
        <taxon>Microgastrinae</taxon>
        <taxon>Cotesia</taxon>
    </lineage>
</organism>
<evidence type="ECO:0000313" key="2">
    <source>
        <dbReference type="Proteomes" id="UP000826195"/>
    </source>
</evidence>
<accession>A0AAV7IB82</accession>
<dbReference type="SUPFAM" id="SSF56219">
    <property type="entry name" value="DNase I-like"/>
    <property type="match status" value="1"/>
</dbReference>
<dbReference type="Gene3D" id="3.60.10.10">
    <property type="entry name" value="Endonuclease/exonuclease/phosphatase"/>
    <property type="match status" value="1"/>
</dbReference>
<protein>
    <submittedName>
        <fullName evidence="1">Uncharacterized protein</fullName>
    </submittedName>
</protein>
<dbReference type="Proteomes" id="UP000826195">
    <property type="component" value="Unassembled WGS sequence"/>
</dbReference>
<gene>
    <name evidence="1" type="ORF">KQX54_010666</name>
</gene>
<evidence type="ECO:0000313" key="1">
    <source>
        <dbReference type="EMBL" id="KAH0549586.1"/>
    </source>
</evidence>
<sequence length="122" mass="13797">MYLKGFDTGRTDRQAENGGEFAILLRNTFKYSVIRGIWYCNNKVEVCGVRLFTANGSITIISCYSPPHASYAVDRNEWARFFGQFDGQFWIAGDFNMYHSLSGGLSDCKNGKTLVEVLEGRE</sequence>
<proteinExistence type="predicted"/>
<dbReference type="AlphaFoldDB" id="A0AAV7IB82"/>